<gene>
    <name evidence="7" type="primary">ilvA</name>
    <name evidence="7" type="ORF">ACFPJ6_01645</name>
</gene>
<dbReference type="PANTHER" id="PTHR48078:SF6">
    <property type="entry name" value="L-THREONINE DEHYDRATASE CATABOLIC TDCB"/>
    <property type="match status" value="1"/>
</dbReference>
<evidence type="ECO:0000256" key="4">
    <source>
        <dbReference type="ARBA" id="ARBA00022898"/>
    </source>
</evidence>
<dbReference type="CDD" id="cd01562">
    <property type="entry name" value="Thr-dehyd"/>
    <property type="match status" value="1"/>
</dbReference>
<comment type="similarity">
    <text evidence="2">Belongs to the serine/threonine dehydratase family.</text>
</comment>
<organism evidence="7 8">
    <name type="scientific">Aquipuribacter nitratireducens</name>
    <dbReference type="NCBI Taxonomy" id="650104"/>
    <lineage>
        <taxon>Bacteria</taxon>
        <taxon>Bacillati</taxon>
        <taxon>Actinomycetota</taxon>
        <taxon>Actinomycetes</taxon>
        <taxon>Micrococcales</taxon>
        <taxon>Intrasporangiaceae</taxon>
        <taxon>Aquipuribacter</taxon>
    </lineage>
</organism>
<dbReference type="InterPro" id="IPR044561">
    <property type="entry name" value="ACT_ThrD-II-like"/>
</dbReference>
<dbReference type="EMBL" id="JBHSLD010000001">
    <property type="protein sequence ID" value="MFC5379485.1"/>
    <property type="molecule type" value="Genomic_DNA"/>
</dbReference>
<evidence type="ECO:0000256" key="1">
    <source>
        <dbReference type="ARBA" id="ARBA00001933"/>
    </source>
</evidence>
<dbReference type="GO" id="GO:0004794">
    <property type="term" value="F:threonine deaminase activity"/>
    <property type="evidence" value="ECO:0007669"/>
    <property type="project" value="UniProtKB-EC"/>
</dbReference>
<dbReference type="PROSITE" id="PS51671">
    <property type="entry name" value="ACT"/>
    <property type="match status" value="1"/>
</dbReference>
<evidence type="ECO:0000313" key="8">
    <source>
        <dbReference type="Proteomes" id="UP001596122"/>
    </source>
</evidence>
<dbReference type="Proteomes" id="UP001596122">
    <property type="component" value="Unassembled WGS sequence"/>
</dbReference>
<evidence type="ECO:0000256" key="3">
    <source>
        <dbReference type="ARBA" id="ARBA00012096"/>
    </source>
</evidence>
<dbReference type="NCBIfam" id="TIGR01127">
    <property type="entry name" value="ilvA_1Cterm"/>
    <property type="match status" value="1"/>
</dbReference>
<dbReference type="SUPFAM" id="SSF53686">
    <property type="entry name" value="Tryptophan synthase beta subunit-like PLP-dependent enzymes"/>
    <property type="match status" value="1"/>
</dbReference>
<dbReference type="PANTHER" id="PTHR48078">
    <property type="entry name" value="THREONINE DEHYDRATASE, MITOCHONDRIAL-RELATED"/>
    <property type="match status" value="1"/>
</dbReference>
<protein>
    <recommendedName>
        <fullName evidence="3">threonine ammonia-lyase</fullName>
        <ecNumber evidence="3">4.3.1.19</ecNumber>
    </recommendedName>
</protein>
<evidence type="ECO:0000256" key="2">
    <source>
        <dbReference type="ARBA" id="ARBA00010869"/>
    </source>
</evidence>
<dbReference type="CDD" id="cd04886">
    <property type="entry name" value="ACT_ThrD-II-like"/>
    <property type="match status" value="1"/>
</dbReference>
<evidence type="ECO:0000313" key="7">
    <source>
        <dbReference type="EMBL" id="MFC5379485.1"/>
    </source>
</evidence>
<sequence>MTTPATTPTVPAVPDAADRAAARARLTDVVRRTPVVRNRALSDLVGGDVWLKCENLQRAGSFKIRGAYTRISRLSEAERARGVVAASAGNHAQGVALAASLLGTRATVFMPVGAALPKVAATKAYGATVEHVGRSVDEALVAAREMAERTGAVLVHPFDHVDVVAGQASLGAEVLEQVPDARTVLVCTGGGGLLAGIALEVAAARDAGRAVRLVGVQAASAAAYPASLAAGHPVALERMSTMADGIAVGRPGQVPFGIVRDHVDDIRTVTEEDLSRALVLLLERAKLVVEPAGAAAVAAVMADPRAFEPPVVAVLSGGNVDPLVLHRVLRHGLVAAGRYLQLRVAIADRPGELGHLLELVGSSDANLVEVEHRRTEARLHVDEVEVALQLETRGGEHRDAVIACLREAGYAVQVD</sequence>
<evidence type="ECO:0000256" key="5">
    <source>
        <dbReference type="ARBA" id="ARBA00023239"/>
    </source>
</evidence>
<dbReference type="InterPro" id="IPR050147">
    <property type="entry name" value="Ser/Thr_Dehydratase"/>
</dbReference>
<name>A0ABW0GK69_9MICO</name>
<dbReference type="Pfam" id="PF00291">
    <property type="entry name" value="PALP"/>
    <property type="match status" value="1"/>
</dbReference>
<accession>A0ABW0GK69</accession>
<keyword evidence="5 7" id="KW-0456">Lyase</keyword>
<keyword evidence="4" id="KW-0663">Pyridoxal phosphate</keyword>
<dbReference type="Gene3D" id="3.40.50.1100">
    <property type="match status" value="2"/>
</dbReference>
<comment type="caution">
    <text evidence="7">The sequence shown here is derived from an EMBL/GenBank/DDBJ whole genome shotgun (WGS) entry which is preliminary data.</text>
</comment>
<evidence type="ECO:0000259" key="6">
    <source>
        <dbReference type="PROSITE" id="PS51671"/>
    </source>
</evidence>
<dbReference type="RefSeq" id="WP_340266285.1">
    <property type="nucleotide sequence ID" value="NZ_JBBEOG010000001.1"/>
</dbReference>
<dbReference type="InterPro" id="IPR001926">
    <property type="entry name" value="TrpB-like_PALP"/>
</dbReference>
<keyword evidence="8" id="KW-1185">Reference proteome</keyword>
<dbReference type="EC" id="4.3.1.19" evidence="3"/>
<reference evidence="8" key="1">
    <citation type="journal article" date="2019" name="Int. J. Syst. Evol. Microbiol.">
        <title>The Global Catalogue of Microorganisms (GCM) 10K type strain sequencing project: providing services to taxonomists for standard genome sequencing and annotation.</title>
        <authorList>
            <consortium name="The Broad Institute Genomics Platform"/>
            <consortium name="The Broad Institute Genome Sequencing Center for Infectious Disease"/>
            <person name="Wu L."/>
            <person name="Ma J."/>
        </authorList>
    </citation>
    <scope>NUCLEOTIDE SEQUENCE [LARGE SCALE GENOMIC DNA]</scope>
    <source>
        <strain evidence="8">CCUG 43114</strain>
    </source>
</reference>
<proteinExistence type="inferred from homology"/>
<dbReference type="InterPro" id="IPR005789">
    <property type="entry name" value="Thr_deHydtase_catblc"/>
</dbReference>
<feature type="domain" description="ACT" evidence="6">
    <location>
        <begin position="341"/>
        <end position="415"/>
    </location>
</feature>
<comment type="cofactor">
    <cofactor evidence="1">
        <name>pyridoxal 5'-phosphate</name>
        <dbReference type="ChEBI" id="CHEBI:597326"/>
    </cofactor>
</comment>
<dbReference type="InterPro" id="IPR036052">
    <property type="entry name" value="TrpB-like_PALP_sf"/>
</dbReference>
<dbReference type="InterPro" id="IPR002912">
    <property type="entry name" value="ACT_dom"/>
</dbReference>